<name>A0AAJ5ZGI5_9CHLR</name>
<evidence type="ECO:0000313" key="3">
    <source>
        <dbReference type="EMBL" id="WFG40813.1"/>
    </source>
</evidence>
<evidence type="ECO:0000313" key="4">
    <source>
        <dbReference type="Proteomes" id="UP001219901"/>
    </source>
</evidence>
<evidence type="ECO:0000313" key="2">
    <source>
        <dbReference type="EMBL" id="MDG0867274.1"/>
    </source>
</evidence>
<dbReference type="Pfam" id="PF14376">
    <property type="entry name" value="Haem_bd"/>
    <property type="match status" value="1"/>
</dbReference>
<evidence type="ECO:0000259" key="1">
    <source>
        <dbReference type="SMART" id="SM01235"/>
    </source>
</evidence>
<reference evidence="3" key="2">
    <citation type="journal article" date="2023" name="Nat. Commun.">
        <title>Cultivation of marine bacteria of the SAR202 clade.</title>
        <authorList>
            <person name="Lim Y."/>
            <person name="Seo J.H."/>
            <person name="Giovannoni S.J."/>
            <person name="Kang I."/>
            <person name="Cho J.C."/>
        </authorList>
    </citation>
    <scope>NUCLEOTIDE SEQUENCE</scope>
    <source>
        <strain evidence="3">JH1073</strain>
    </source>
</reference>
<sequence>MVVAVLVAFVSIQIVPYGRTASNPPVVNEPEWDIKATRDLAVRACFDCHSNETHYPWYSRVEPVSWWTQNHVEEGRDDLNFSEWSWEYDDVDEIAESVMEGEMPPNYYKLIPGDRNLSERERENLIRGLISTFNYSDKARQADDH</sequence>
<proteinExistence type="predicted"/>
<dbReference type="EMBL" id="WMBE01000003">
    <property type="protein sequence ID" value="MDG0867274.1"/>
    <property type="molecule type" value="Genomic_DNA"/>
</dbReference>
<dbReference type="EMBL" id="CP046147">
    <property type="protein sequence ID" value="WFG40813.1"/>
    <property type="molecule type" value="Genomic_DNA"/>
</dbReference>
<dbReference type="Proteomes" id="UP001219901">
    <property type="component" value="Chromosome"/>
</dbReference>
<dbReference type="AlphaFoldDB" id="A0AAJ5ZGI5"/>
<gene>
    <name evidence="2" type="ORF">GKO46_09350</name>
    <name evidence="3" type="ORF">GKO48_12190</name>
</gene>
<evidence type="ECO:0000313" key="5">
    <source>
        <dbReference type="Proteomes" id="UP001321249"/>
    </source>
</evidence>
<dbReference type="SMART" id="SM01235">
    <property type="entry name" value="Haem_bd"/>
    <property type="match status" value="1"/>
</dbReference>
<reference evidence="4 5" key="1">
    <citation type="submission" date="2019-11" db="EMBL/GenBank/DDBJ databases">
        <authorList>
            <person name="Cho J.-C."/>
        </authorList>
    </citation>
    <scope>NUCLEOTIDE SEQUENCE [LARGE SCALE GENOMIC DNA]</scope>
    <source>
        <strain evidence="3 4">JH1073</strain>
        <strain evidence="2 5">JH702</strain>
    </source>
</reference>
<keyword evidence="4" id="KW-1185">Reference proteome</keyword>
<protein>
    <recommendedName>
        <fullName evidence="1">Haem-binding domain-containing protein</fullName>
    </recommendedName>
</protein>
<dbReference type="InterPro" id="IPR025992">
    <property type="entry name" value="Haem-bd"/>
</dbReference>
<feature type="domain" description="Haem-binding" evidence="1">
    <location>
        <begin position="6"/>
        <end position="133"/>
    </location>
</feature>
<reference evidence="4" key="3">
    <citation type="submission" date="2023-06" db="EMBL/GenBank/DDBJ databases">
        <title>Pangenomics reveal diversification of enzyme families and niche specialization in globally abundant SAR202 bacteria.</title>
        <authorList>
            <person name="Saw J.H.W."/>
        </authorList>
    </citation>
    <scope>NUCLEOTIDE SEQUENCE [LARGE SCALE GENOMIC DNA]</scope>
    <source>
        <strain evidence="4">JH1073</strain>
    </source>
</reference>
<dbReference type="Proteomes" id="UP001321249">
    <property type="component" value="Unassembled WGS sequence"/>
</dbReference>
<organism evidence="3 4">
    <name type="scientific">Candidatus Lucifugimonas marina</name>
    <dbReference type="NCBI Taxonomy" id="3038979"/>
    <lineage>
        <taxon>Bacteria</taxon>
        <taxon>Bacillati</taxon>
        <taxon>Chloroflexota</taxon>
        <taxon>Dehalococcoidia</taxon>
        <taxon>SAR202 cluster</taxon>
        <taxon>Candidatus Lucifugimonadales</taxon>
        <taxon>Candidatus Lucifugimonadaceae</taxon>
        <taxon>Candidatus Lucifugimonas</taxon>
    </lineage>
</organism>
<accession>A0AAJ5ZGI5</accession>